<keyword evidence="2" id="KW-1185">Reference proteome</keyword>
<reference evidence="1" key="2">
    <citation type="submission" date="2015-06" db="UniProtKB">
        <authorList>
            <consortium name="EnsemblPlants"/>
        </authorList>
    </citation>
    <scope>IDENTIFICATION</scope>
    <source>
        <strain evidence="1">cv. Heinz 1706</strain>
    </source>
</reference>
<dbReference type="PaxDb" id="4081-Solyc10g045150.1.1"/>
<name>K4CZN5_SOLLC</name>
<dbReference type="EnsemblPlants" id="Solyc10g045150.1.1">
    <property type="protein sequence ID" value="Solyc10g045150.1.1"/>
    <property type="gene ID" value="Solyc10g045150.1"/>
</dbReference>
<dbReference type="Gramene" id="Solyc10g045150.1.1">
    <property type="protein sequence ID" value="Solyc10g045150.1.1"/>
    <property type="gene ID" value="Solyc10g045150.1"/>
</dbReference>
<evidence type="ECO:0000313" key="1">
    <source>
        <dbReference type="EnsemblPlants" id="Solyc10g045150.1.1"/>
    </source>
</evidence>
<dbReference type="InParanoid" id="K4CZN5"/>
<organism evidence="1">
    <name type="scientific">Solanum lycopersicum</name>
    <name type="common">Tomato</name>
    <name type="synonym">Lycopersicon esculentum</name>
    <dbReference type="NCBI Taxonomy" id="4081"/>
    <lineage>
        <taxon>Eukaryota</taxon>
        <taxon>Viridiplantae</taxon>
        <taxon>Streptophyta</taxon>
        <taxon>Embryophyta</taxon>
        <taxon>Tracheophyta</taxon>
        <taxon>Spermatophyta</taxon>
        <taxon>Magnoliopsida</taxon>
        <taxon>eudicotyledons</taxon>
        <taxon>Gunneridae</taxon>
        <taxon>Pentapetalae</taxon>
        <taxon>asterids</taxon>
        <taxon>lamiids</taxon>
        <taxon>Solanales</taxon>
        <taxon>Solanaceae</taxon>
        <taxon>Solanoideae</taxon>
        <taxon>Solaneae</taxon>
        <taxon>Solanum</taxon>
        <taxon>Solanum subgen. Lycopersicon</taxon>
    </lineage>
</organism>
<reference evidence="1" key="1">
    <citation type="journal article" date="2012" name="Nature">
        <title>The tomato genome sequence provides insights into fleshy fruit evolution.</title>
        <authorList>
            <consortium name="Tomato Genome Consortium"/>
        </authorList>
    </citation>
    <scope>NUCLEOTIDE SEQUENCE [LARGE SCALE GENOMIC DNA]</scope>
    <source>
        <strain evidence="1">cv. Heinz 1706</strain>
    </source>
</reference>
<dbReference type="AlphaFoldDB" id="K4CZN5"/>
<dbReference type="Proteomes" id="UP000004994">
    <property type="component" value="Chromosome 10"/>
</dbReference>
<accession>K4CZN5</accession>
<proteinExistence type="predicted"/>
<sequence>MYFSSIPDCPDHLSKLIKNKLQSIANDPQYPASSPCASPYAELYGNWSLFLLRENWSLSCCGTPSACEGYVEATGRSCATGVVDDEACPLVDFSGFLERLIFGMTAYS</sequence>
<evidence type="ECO:0000313" key="2">
    <source>
        <dbReference type="Proteomes" id="UP000004994"/>
    </source>
</evidence>
<protein>
    <submittedName>
        <fullName evidence="1">Uncharacterized protein</fullName>
    </submittedName>
</protein>
<dbReference type="HOGENOM" id="CLU_2201630_0_0_1"/>